<dbReference type="Gene3D" id="2.10.25.10">
    <property type="entry name" value="Laminin"/>
    <property type="match status" value="1"/>
</dbReference>
<protein>
    <recommendedName>
        <fullName evidence="7">EGF-like domain-containing protein</fullName>
    </recommendedName>
</protein>
<evidence type="ECO:0000313" key="9">
    <source>
        <dbReference type="Proteomes" id="UP000438429"/>
    </source>
</evidence>
<feature type="domain" description="EGF-like" evidence="7">
    <location>
        <begin position="28"/>
        <end position="68"/>
    </location>
</feature>
<dbReference type="GO" id="GO:0005615">
    <property type="term" value="C:extracellular space"/>
    <property type="evidence" value="ECO:0007669"/>
    <property type="project" value="TreeGrafter"/>
</dbReference>
<dbReference type="FunFam" id="2.10.25.10:FF:000038">
    <property type="entry name" value="Fibrillin 2"/>
    <property type="match status" value="1"/>
</dbReference>
<evidence type="ECO:0000313" key="8">
    <source>
        <dbReference type="EMBL" id="KAF0042814.1"/>
    </source>
</evidence>
<evidence type="ECO:0000256" key="6">
    <source>
        <dbReference type="PROSITE-ProRule" id="PRU00076"/>
    </source>
</evidence>
<dbReference type="SUPFAM" id="SSF57196">
    <property type="entry name" value="EGF/Laminin"/>
    <property type="match status" value="1"/>
</dbReference>
<dbReference type="Proteomes" id="UP000438429">
    <property type="component" value="Unassembled WGS sequence"/>
</dbReference>
<comment type="caution">
    <text evidence="6">Lacks conserved residue(s) required for the propagation of feature annotation.</text>
</comment>
<keyword evidence="1 6" id="KW-0245">EGF-like domain</keyword>
<proteinExistence type="predicted"/>
<evidence type="ECO:0000259" key="7">
    <source>
        <dbReference type="PROSITE" id="PS50026"/>
    </source>
</evidence>
<dbReference type="InterPro" id="IPR001881">
    <property type="entry name" value="EGF-like_Ca-bd_dom"/>
</dbReference>
<dbReference type="PANTHER" id="PTHR24042:SF2">
    <property type="entry name" value="PROTEIN KINASE C-BINDING PROTEIN NELL1"/>
    <property type="match status" value="1"/>
</dbReference>
<keyword evidence="4" id="KW-1015">Disulfide bond</keyword>
<dbReference type="InterPro" id="IPR051586">
    <property type="entry name" value="PKC-binding_NELL"/>
</dbReference>
<evidence type="ECO:0000256" key="1">
    <source>
        <dbReference type="ARBA" id="ARBA00022536"/>
    </source>
</evidence>
<keyword evidence="5" id="KW-0325">Glycoprotein</keyword>
<sequence>MRRRSEIELTHSKQENPRAQAFWLVSREHDECAGSQSLCDENAICTNTIRGHLCTCKPGYVGNGTICRGSRAHCDYNNIAVIGTERRDGRKEKKIQTLNYIYGYFSVYMERIGSLL</sequence>
<dbReference type="GO" id="GO:0030855">
    <property type="term" value="P:epithelial cell differentiation"/>
    <property type="evidence" value="ECO:0007669"/>
    <property type="project" value="UniProtKB-ARBA"/>
</dbReference>
<organism evidence="8 9">
    <name type="scientific">Scophthalmus maximus</name>
    <name type="common">Turbot</name>
    <name type="synonym">Psetta maxima</name>
    <dbReference type="NCBI Taxonomy" id="52904"/>
    <lineage>
        <taxon>Eukaryota</taxon>
        <taxon>Metazoa</taxon>
        <taxon>Chordata</taxon>
        <taxon>Craniata</taxon>
        <taxon>Vertebrata</taxon>
        <taxon>Euteleostomi</taxon>
        <taxon>Actinopterygii</taxon>
        <taxon>Neopterygii</taxon>
        <taxon>Teleostei</taxon>
        <taxon>Neoteleostei</taxon>
        <taxon>Acanthomorphata</taxon>
        <taxon>Carangaria</taxon>
        <taxon>Pleuronectiformes</taxon>
        <taxon>Pleuronectoidei</taxon>
        <taxon>Scophthalmidae</taxon>
        <taxon>Scophthalmus</taxon>
    </lineage>
</organism>
<dbReference type="GO" id="GO:0005080">
    <property type="term" value="F:protein kinase C binding"/>
    <property type="evidence" value="ECO:0007669"/>
    <property type="project" value="TreeGrafter"/>
</dbReference>
<evidence type="ECO:0000256" key="5">
    <source>
        <dbReference type="ARBA" id="ARBA00023180"/>
    </source>
</evidence>
<keyword evidence="3" id="KW-0677">Repeat</keyword>
<dbReference type="GO" id="GO:0005509">
    <property type="term" value="F:calcium ion binding"/>
    <property type="evidence" value="ECO:0007669"/>
    <property type="project" value="InterPro"/>
</dbReference>
<evidence type="ECO:0000256" key="3">
    <source>
        <dbReference type="ARBA" id="ARBA00022737"/>
    </source>
</evidence>
<reference evidence="8 9" key="1">
    <citation type="submission" date="2019-06" db="EMBL/GenBank/DDBJ databases">
        <title>Draft genomes of female and male turbot (Scophthalmus maximus).</title>
        <authorList>
            <person name="Xu H."/>
            <person name="Xu X.-W."/>
            <person name="Shao C."/>
            <person name="Chen S."/>
        </authorList>
    </citation>
    <scope>NUCLEOTIDE SEQUENCE [LARGE SCALE GENOMIC DNA]</scope>
    <source>
        <strain evidence="8">Ysfricsl-2016a</strain>
        <tissue evidence="8">Blood</tissue>
    </source>
</reference>
<keyword evidence="2" id="KW-0732">Signal</keyword>
<dbReference type="GO" id="GO:0008201">
    <property type="term" value="F:heparin binding"/>
    <property type="evidence" value="ECO:0007669"/>
    <property type="project" value="TreeGrafter"/>
</dbReference>
<evidence type="ECO:0000256" key="4">
    <source>
        <dbReference type="ARBA" id="ARBA00023157"/>
    </source>
</evidence>
<dbReference type="GO" id="GO:0045778">
    <property type="term" value="P:positive regulation of ossification"/>
    <property type="evidence" value="ECO:0007669"/>
    <property type="project" value="TreeGrafter"/>
</dbReference>
<dbReference type="SMART" id="SM00181">
    <property type="entry name" value="EGF"/>
    <property type="match status" value="1"/>
</dbReference>
<dbReference type="PROSITE" id="PS01186">
    <property type="entry name" value="EGF_2"/>
    <property type="match status" value="1"/>
</dbReference>
<dbReference type="GO" id="GO:0005737">
    <property type="term" value="C:cytoplasm"/>
    <property type="evidence" value="ECO:0007669"/>
    <property type="project" value="TreeGrafter"/>
</dbReference>
<dbReference type="PANTHER" id="PTHR24042">
    <property type="entry name" value="NEL HOMOLOG"/>
    <property type="match status" value="1"/>
</dbReference>
<dbReference type="InterPro" id="IPR000742">
    <property type="entry name" value="EGF"/>
</dbReference>
<dbReference type="EMBL" id="VEVO01000004">
    <property type="protein sequence ID" value="KAF0042814.1"/>
    <property type="molecule type" value="Genomic_DNA"/>
</dbReference>
<gene>
    <name evidence="8" type="ORF">F2P81_004151</name>
</gene>
<dbReference type="PROSITE" id="PS50026">
    <property type="entry name" value="EGF_3"/>
    <property type="match status" value="1"/>
</dbReference>
<dbReference type="AlphaFoldDB" id="A0A6A4THV7"/>
<accession>A0A6A4THV7</accession>
<name>A0A6A4THV7_SCOMX</name>
<dbReference type="InterPro" id="IPR024731">
    <property type="entry name" value="NELL2-like_EGF"/>
</dbReference>
<dbReference type="CDD" id="cd00054">
    <property type="entry name" value="EGF_CA"/>
    <property type="match status" value="1"/>
</dbReference>
<comment type="caution">
    <text evidence="8">The sequence shown here is derived from an EMBL/GenBank/DDBJ whole genome shotgun (WGS) entry which is preliminary data.</text>
</comment>
<dbReference type="Pfam" id="PF12947">
    <property type="entry name" value="EGF_3"/>
    <property type="match status" value="1"/>
</dbReference>
<evidence type="ECO:0000256" key="2">
    <source>
        <dbReference type="ARBA" id="ARBA00022729"/>
    </source>
</evidence>
<dbReference type="GO" id="GO:0045667">
    <property type="term" value="P:regulation of osteoblast differentiation"/>
    <property type="evidence" value="ECO:0007669"/>
    <property type="project" value="TreeGrafter"/>
</dbReference>
<dbReference type="SMART" id="SM00179">
    <property type="entry name" value="EGF_CA"/>
    <property type="match status" value="1"/>
</dbReference>